<dbReference type="Gene3D" id="1.20.1060.20">
    <property type="match status" value="1"/>
</dbReference>
<dbReference type="KEGG" id="clec:106669219"/>
<evidence type="ECO:0000313" key="5">
    <source>
        <dbReference type="Proteomes" id="UP000494040"/>
    </source>
</evidence>
<dbReference type="Proteomes" id="UP000494040">
    <property type="component" value="Unassembled WGS sequence"/>
</dbReference>
<dbReference type="GO" id="GO:0005524">
    <property type="term" value="F:ATP binding"/>
    <property type="evidence" value="ECO:0007669"/>
    <property type="project" value="InterPro"/>
</dbReference>
<dbReference type="AlphaFoldDB" id="A0A8I6SH06"/>
<dbReference type="GO" id="GO:0005694">
    <property type="term" value="C:chromosome"/>
    <property type="evidence" value="ECO:0007669"/>
    <property type="project" value="InterPro"/>
</dbReference>
<dbReference type="Pfam" id="PF06470">
    <property type="entry name" value="SMC_hinge"/>
    <property type="match status" value="1"/>
</dbReference>
<evidence type="ECO:0000256" key="1">
    <source>
        <dbReference type="ARBA" id="ARBA00023054"/>
    </source>
</evidence>
<dbReference type="InterPro" id="IPR036277">
    <property type="entry name" value="SMC_hinge_sf"/>
</dbReference>
<dbReference type="OrthoDB" id="7699491at2759"/>
<dbReference type="GO" id="GO:0051276">
    <property type="term" value="P:chromosome organization"/>
    <property type="evidence" value="ECO:0007669"/>
    <property type="project" value="InterPro"/>
</dbReference>
<dbReference type="InterPro" id="IPR010935">
    <property type="entry name" value="SMC_hinge"/>
</dbReference>
<dbReference type="EnsemblMetazoa" id="XM_024226660.1">
    <property type="protein sequence ID" value="XP_024082428.1"/>
    <property type="gene ID" value="LOC106669219"/>
</dbReference>
<dbReference type="GeneID" id="106669219"/>
<dbReference type="InterPro" id="IPR027417">
    <property type="entry name" value="P-loop_NTPase"/>
</dbReference>
<dbReference type="Pfam" id="PF02463">
    <property type="entry name" value="SMC_N"/>
    <property type="match status" value="1"/>
</dbReference>
<proteinExistence type="predicted"/>
<dbReference type="Gene3D" id="3.30.70.1620">
    <property type="match status" value="1"/>
</dbReference>
<sequence length="916" mass="105693">MYIEKVEVQNFKSYRDKTVLDGLSPGLNVFIGQNGSGKSNLLQAVEFVLKGKKSFFRFHQKLHVLSDGCDGSVSVQIVLADCDPALGGRLALKREMNARGFDFFINNCKTSSKNFYRLLEICGFCTGAEYYFVNKNLLKTFITFSPEQKLDFLLSGLGMAFYKSVISIKEVLRKIENSMLRISSFQDHLSEISIFYKQSNAKELKKWKQFKLLCECKAYLMAQMQLNCLVKMRKKEIGIGGETGSYSKNKAEYRKNCLQLQKTTTLLEELKQMHLLTNTLLEDTEREILNLLVKQTQVELKINDLNEKRSILMKNSQKEISEDVVKELMHCLTSEEKTIKEETDMLNNLTKQLEMAENERALIIGKMGRLDQFPNKDSRDRWLDENIIILKNKINYEQDSINDFKKTILNLQELKEKYLNEMKVAELYSQNKNREEVQKRKYSLEYSSLQMEMNELQRDENILEYDIQNLQKSINFKKVELIKKVGRNIVEGIESVKKVIDLDKNENNGTNFQMAQGYLGTIIESFKCDDALNEAIDATVGKFMFSHIVTTDSIGTQILQKMKKLNLPGEAQFVPLNRIITRDAIQIINDDAMPLIKLLSFTDEVEKAMMFCFGGILICKNIEASVESARTYECTCVSIDGDVVKKSGILTGGYRQKKLSLRSMYNDILRQQSKISKKYQQLEYNAQKSNQLSQQMNKVLSELQKLNAKAKIENSQQSVAEVSNKVKLVTQEIESVKKVKERKEEEIKQLFRNLLNLELELKEPFGAQYTVDSSRLTRLNKNIIDRVSLNLETDEEEIWTAKRLIMNLFTSGDSILALANVQNFRICLMDEIDQFLTDETIDLLNHMLSELNNMQFFAASHRELFIKKGDNLFIVKNHQNRSFVNRIDENDTAELEKLLGTCSYSYVPEDSSISEY</sequence>
<evidence type="ECO:0000313" key="4">
    <source>
        <dbReference type="EnsemblMetazoa" id="XP_024082428.1"/>
    </source>
</evidence>
<dbReference type="RefSeq" id="XP_024082428.1">
    <property type="nucleotide sequence ID" value="XM_024226660.1"/>
</dbReference>
<evidence type="ECO:0000256" key="2">
    <source>
        <dbReference type="SAM" id="Coils"/>
    </source>
</evidence>
<evidence type="ECO:0000259" key="3">
    <source>
        <dbReference type="SMART" id="SM00968"/>
    </source>
</evidence>
<dbReference type="OMA" id="WKANISE"/>
<reference evidence="4" key="1">
    <citation type="submission" date="2022-01" db="UniProtKB">
        <authorList>
            <consortium name="EnsemblMetazoa"/>
        </authorList>
    </citation>
    <scope>IDENTIFICATION</scope>
</reference>
<feature type="coiled-coil region" evidence="2">
    <location>
        <begin position="689"/>
        <end position="760"/>
    </location>
</feature>
<feature type="coiled-coil region" evidence="2">
    <location>
        <begin position="332"/>
        <end position="366"/>
    </location>
</feature>
<keyword evidence="5" id="KW-1185">Reference proteome</keyword>
<dbReference type="SUPFAM" id="SSF75553">
    <property type="entry name" value="Smc hinge domain"/>
    <property type="match status" value="1"/>
</dbReference>
<name>A0A8I6SH06_CIMLE</name>
<accession>A0A8I6SH06</accession>
<dbReference type="PANTHER" id="PTHR43977">
    <property type="entry name" value="STRUCTURAL MAINTENANCE OF CHROMOSOMES PROTEIN 3"/>
    <property type="match status" value="1"/>
</dbReference>
<feature type="domain" description="SMC hinge" evidence="3">
    <location>
        <begin position="516"/>
        <end position="629"/>
    </location>
</feature>
<dbReference type="InterPro" id="IPR003395">
    <property type="entry name" value="RecF/RecN/SMC_N"/>
</dbReference>
<feature type="coiled-coil region" evidence="2">
    <location>
        <begin position="401"/>
        <end position="473"/>
    </location>
</feature>
<dbReference type="SMART" id="SM00968">
    <property type="entry name" value="SMC_hinge"/>
    <property type="match status" value="1"/>
</dbReference>
<protein>
    <recommendedName>
        <fullName evidence="3">SMC hinge domain-containing protein</fullName>
    </recommendedName>
</protein>
<dbReference type="Gene3D" id="3.40.50.300">
    <property type="entry name" value="P-loop containing nucleotide triphosphate hydrolases"/>
    <property type="match status" value="2"/>
</dbReference>
<organism evidence="4 5">
    <name type="scientific">Cimex lectularius</name>
    <name type="common">Bed bug</name>
    <name type="synonym">Acanthia lectularia</name>
    <dbReference type="NCBI Taxonomy" id="79782"/>
    <lineage>
        <taxon>Eukaryota</taxon>
        <taxon>Metazoa</taxon>
        <taxon>Ecdysozoa</taxon>
        <taxon>Arthropoda</taxon>
        <taxon>Hexapoda</taxon>
        <taxon>Insecta</taxon>
        <taxon>Pterygota</taxon>
        <taxon>Neoptera</taxon>
        <taxon>Paraneoptera</taxon>
        <taxon>Hemiptera</taxon>
        <taxon>Heteroptera</taxon>
        <taxon>Panheteroptera</taxon>
        <taxon>Cimicomorpha</taxon>
        <taxon>Cimicidae</taxon>
        <taxon>Cimex</taxon>
    </lineage>
</organism>
<dbReference type="SUPFAM" id="SSF52540">
    <property type="entry name" value="P-loop containing nucleoside triphosphate hydrolases"/>
    <property type="match status" value="1"/>
</dbReference>
<keyword evidence="1 2" id="KW-0175">Coiled coil</keyword>